<accession>A0A7S4QZJ7</accession>
<dbReference type="InterPro" id="IPR027417">
    <property type="entry name" value="P-loop_NTPase"/>
</dbReference>
<dbReference type="AlphaFoldDB" id="A0A7S4QZJ7"/>
<dbReference type="Gene3D" id="3.40.50.300">
    <property type="entry name" value="P-loop containing nucleotide triphosphate hydrolases"/>
    <property type="match status" value="1"/>
</dbReference>
<dbReference type="SUPFAM" id="SSF52540">
    <property type="entry name" value="P-loop containing nucleoside triphosphate hydrolases"/>
    <property type="match status" value="1"/>
</dbReference>
<dbReference type="PANTHER" id="PTHR19248">
    <property type="entry name" value="ATP-BINDING TRANSPORT PROTEIN-RELATED"/>
    <property type="match status" value="1"/>
</dbReference>
<evidence type="ECO:0000313" key="1">
    <source>
        <dbReference type="EMBL" id="CAE4598780.1"/>
    </source>
</evidence>
<organism evidence="1">
    <name type="scientific">Alexandrium monilatum</name>
    <dbReference type="NCBI Taxonomy" id="311494"/>
    <lineage>
        <taxon>Eukaryota</taxon>
        <taxon>Sar</taxon>
        <taxon>Alveolata</taxon>
        <taxon>Dinophyceae</taxon>
        <taxon>Gonyaulacales</taxon>
        <taxon>Pyrocystaceae</taxon>
        <taxon>Alexandrium</taxon>
    </lineage>
</organism>
<gene>
    <name evidence="1" type="ORF">AMON00008_LOCUS27985</name>
</gene>
<protein>
    <submittedName>
        <fullName evidence="1">Uncharacterized protein</fullName>
    </submittedName>
</protein>
<name>A0A7S4QZJ7_9DINO</name>
<dbReference type="InterPro" id="IPR013283">
    <property type="entry name" value="RLI1"/>
</dbReference>
<proteinExistence type="predicted"/>
<sequence>MGVERRPCGKVAFMPQHISSKFEGTVGALFSERIAQALASPGFRAEVLVPLGVEALLEKRVRQLRAGESRLVGMCLVLGWGQAAGLHIFDSLSCLSVAERITVARVLRRFVGLSGCRVMIAECDLVFATAVADTVILFNSSNGTGARASGPLSAAEGLRAFRT</sequence>
<dbReference type="EMBL" id="HBNR01040372">
    <property type="protein sequence ID" value="CAE4598780.1"/>
    <property type="molecule type" value="Transcribed_RNA"/>
</dbReference>
<reference evidence="1" key="1">
    <citation type="submission" date="2021-01" db="EMBL/GenBank/DDBJ databases">
        <authorList>
            <person name="Corre E."/>
            <person name="Pelletier E."/>
            <person name="Niang G."/>
            <person name="Scheremetjew M."/>
            <person name="Finn R."/>
            <person name="Kale V."/>
            <person name="Holt S."/>
            <person name="Cochrane G."/>
            <person name="Meng A."/>
            <person name="Brown T."/>
            <person name="Cohen L."/>
        </authorList>
    </citation>
    <scope>NUCLEOTIDE SEQUENCE</scope>
    <source>
        <strain evidence="1">CCMP3105</strain>
    </source>
</reference>